<evidence type="ECO:0000256" key="6">
    <source>
        <dbReference type="ARBA" id="ARBA00022989"/>
    </source>
</evidence>
<keyword evidence="9" id="KW-0732">Signal</keyword>
<comment type="subcellular location">
    <subcellularLocation>
        <location evidence="1 8">Cell membrane</location>
        <topology evidence="1 8">Multi-pass membrane protein</topology>
    </subcellularLocation>
</comment>
<evidence type="ECO:0000313" key="10">
    <source>
        <dbReference type="EMBL" id="MCW6037089.1"/>
    </source>
</evidence>
<feature type="signal peptide" evidence="9">
    <location>
        <begin position="1"/>
        <end position="22"/>
    </location>
</feature>
<feature type="transmembrane region" description="Helical" evidence="8">
    <location>
        <begin position="195"/>
        <end position="215"/>
    </location>
</feature>
<dbReference type="PANTHER" id="PTHR30330:SF3">
    <property type="entry name" value="TRANSCRIPTIONAL REGULATOR, LRP FAMILY"/>
    <property type="match status" value="1"/>
</dbReference>
<evidence type="ECO:0000256" key="1">
    <source>
        <dbReference type="ARBA" id="ARBA00004651"/>
    </source>
</evidence>
<keyword evidence="7 8" id="KW-0472">Membrane</keyword>
<protein>
    <submittedName>
        <fullName evidence="10">Alanine:cation symporter family protein</fullName>
    </submittedName>
</protein>
<keyword evidence="3 8" id="KW-0813">Transport</keyword>
<feature type="transmembrane region" description="Helical" evidence="8">
    <location>
        <begin position="400"/>
        <end position="423"/>
    </location>
</feature>
<proteinExistence type="inferred from homology"/>
<dbReference type="Gene3D" id="1.20.1740.10">
    <property type="entry name" value="Amino acid/polyamine transporter I"/>
    <property type="match status" value="1"/>
</dbReference>
<evidence type="ECO:0000313" key="11">
    <source>
        <dbReference type="Proteomes" id="UP001526426"/>
    </source>
</evidence>
<organism evidence="10 11">
    <name type="scientific">Spirulina subsalsa FACHB-351</name>
    <dbReference type="NCBI Taxonomy" id="234711"/>
    <lineage>
        <taxon>Bacteria</taxon>
        <taxon>Bacillati</taxon>
        <taxon>Cyanobacteriota</taxon>
        <taxon>Cyanophyceae</taxon>
        <taxon>Spirulinales</taxon>
        <taxon>Spirulinaceae</taxon>
        <taxon>Spirulina</taxon>
    </lineage>
</organism>
<comment type="similarity">
    <text evidence="2 8">Belongs to the alanine or glycine:cation symporter (AGCS) (TC 2.A.25) family.</text>
</comment>
<keyword evidence="8" id="KW-0769">Symport</keyword>
<dbReference type="Proteomes" id="UP001526426">
    <property type="component" value="Unassembled WGS sequence"/>
</dbReference>
<dbReference type="PANTHER" id="PTHR30330">
    <property type="entry name" value="AGSS FAMILY TRANSPORTER, SODIUM-ALANINE"/>
    <property type="match status" value="1"/>
</dbReference>
<evidence type="ECO:0000256" key="8">
    <source>
        <dbReference type="RuleBase" id="RU363064"/>
    </source>
</evidence>
<feature type="chain" id="PRO_5045170857" evidence="9">
    <location>
        <begin position="23"/>
        <end position="509"/>
    </location>
</feature>
<sequence length="509" mass="54025">MRRKLWIYFVLVLVGTQVSALAQDGTATPGLLDSLSEGFTWLVNNVVFGVLLFDAGTGFPFIVLWLITGAVFFTIRMKFINIRAFKHAVDVVRGKYDDPEDEGEVSHFQALATALSATVGLGNIAGVAIAVSVGGPGAVVWMTVGGLFGMTSKFVECTLGQKYRVVNPDGTISGGPMRYLSRGLAEMGQGTLGRVLAIVFSVFCIFGAFGGANMFQANQSYGAVSRILPFLPPWLYGLILAGLVGLVIIGGVERIGQVAGAVVPAMCGLYVVAALFILLVNITAIPGAIATIVTEAFNPQAVQGGIVGVIAQGLRRSAFSNEAGIGSAAIAHSAAKTEEPVREGIVALLEPFIDTVLVCNMTALVIVITGAYNDPAFEDLRQQGAGAELTSAAFGSAIPWFPAILAIAVFLFAFSTMISWGYYGERCWDYLTGGRVMIVYKVLFLFATFLGSIAAPGPVIDFSDGMLLAMAFPNLIGAYFLSGKVWRDLKDYMNRLDSGEMRTYTPGQS</sequence>
<evidence type="ECO:0000256" key="9">
    <source>
        <dbReference type="SAM" id="SignalP"/>
    </source>
</evidence>
<accession>A0ABT3L7M3</accession>
<dbReference type="NCBIfam" id="TIGR00835">
    <property type="entry name" value="agcS"/>
    <property type="match status" value="1"/>
</dbReference>
<evidence type="ECO:0000256" key="7">
    <source>
        <dbReference type="ARBA" id="ARBA00023136"/>
    </source>
</evidence>
<dbReference type="InterPro" id="IPR001463">
    <property type="entry name" value="Na/Ala_symport"/>
</dbReference>
<feature type="transmembrane region" description="Helical" evidence="8">
    <location>
        <begin position="352"/>
        <end position="372"/>
    </location>
</feature>
<keyword evidence="11" id="KW-1185">Reference proteome</keyword>
<feature type="transmembrane region" description="Helical" evidence="8">
    <location>
        <begin position="258"/>
        <end position="280"/>
    </location>
</feature>
<dbReference type="PRINTS" id="PR00175">
    <property type="entry name" value="NAALASMPORT"/>
</dbReference>
<feature type="transmembrane region" description="Helical" evidence="8">
    <location>
        <begin position="467"/>
        <end position="486"/>
    </location>
</feature>
<dbReference type="RefSeq" id="WP_265264921.1">
    <property type="nucleotide sequence ID" value="NZ_JAIHOM010000056.1"/>
</dbReference>
<gene>
    <name evidence="10" type="ORF">K4A83_12540</name>
</gene>
<name>A0ABT3L7M3_9CYAN</name>
<evidence type="ECO:0000256" key="2">
    <source>
        <dbReference type="ARBA" id="ARBA00009261"/>
    </source>
</evidence>
<evidence type="ECO:0000256" key="5">
    <source>
        <dbReference type="ARBA" id="ARBA00022692"/>
    </source>
</evidence>
<keyword evidence="6 8" id="KW-1133">Transmembrane helix</keyword>
<evidence type="ECO:0000256" key="3">
    <source>
        <dbReference type="ARBA" id="ARBA00022448"/>
    </source>
</evidence>
<feature type="transmembrane region" description="Helical" evidence="8">
    <location>
        <begin position="435"/>
        <end position="455"/>
    </location>
</feature>
<dbReference type="EMBL" id="JAIHOM010000056">
    <property type="protein sequence ID" value="MCW6037089.1"/>
    <property type="molecule type" value="Genomic_DNA"/>
</dbReference>
<feature type="transmembrane region" description="Helical" evidence="8">
    <location>
        <begin position="46"/>
        <end position="73"/>
    </location>
</feature>
<feature type="transmembrane region" description="Helical" evidence="8">
    <location>
        <begin position="227"/>
        <end position="252"/>
    </location>
</feature>
<evidence type="ECO:0000256" key="4">
    <source>
        <dbReference type="ARBA" id="ARBA00022475"/>
    </source>
</evidence>
<keyword evidence="5 8" id="KW-0812">Transmembrane</keyword>
<comment type="caution">
    <text evidence="10">The sequence shown here is derived from an EMBL/GenBank/DDBJ whole genome shotgun (WGS) entry which is preliminary data.</text>
</comment>
<reference evidence="10 11" key="1">
    <citation type="submission" date="2021-08" db="EMBL/GenBank/DDBJ databases">
        <title>Draft genome sequence of Spirulina subsalsa with high tolerance to salinity and hype-accumulation of phycocyanin.</title>
        <authorList>
            <person name="Pei H."/>
            <person name="Jiang L."/>
        </authorList>
    </citation>
    <scope>NUCLEOTIDE SEQUENCE [LARGE SCALE GENOMIC DNA]</scope>
    <source>
        <strain evidence="10 11">FACHB-351</strain>
    </source>
</reference>
<feature type="transmembrane region" description="Helical" evidence="8">
    <location>
        <begin position="124"/>
        <end position="144"/>
    </location>
</feature>
<dbReference type="Pfam" id="PF01235">
    <property type="entry name" value="Na_Ala_symp"/>
    <property type="match status" value="1"/>
</dbReference>
<keyword evidence="4 8" id="KW-1003">Cell membrane</keyword>